<accession>A0A0K2VY14</accession>
<dbReference type="InterPro" id="IPR007771">
    <property type="entry name" value="DUF680"/>
</dbReference>
<gene>
    <name evidence="3" type="ORF">MPL1032_20538</name>
</gene>
<keyword evidence="2" id="KW-0732">Signal</keyword>
<dbReference type="AlphaFoldDB" id="A0A0K2VY14"/>
<feature type="chain" id="PRO_5005489816" description="DUF680 domain-containing protein" evidence="2">
    <location>
        <begin position="21"/>
        <end position="80"/>
    </location>
</feature>
<protein>
    <recommendedName>
        <fullName evidence="5">DUF680 domain-containing protein</fullName>
    </recommendedName>
</protein>
<evidence type="ECO:0000256" key="2">
    <source>
        <dbReference type="SAM" id="SignalP"/>
    </source>
</evidence>
<evidence type="ECO:0000313" key="4">
    <source>
        <dbReference type="Proteomes" id="UP000182888"/>
    </source>
</evidence>
<organism evidence="3 4">
    <name type="scientific">Mesorhizobium plurifarium</name>
    <dbReference type="NCBI Taxonomy" id="69974"/>
    <lineage>
        <taxon>Bacteria</taxon>
        <taxon>Pseudomonadati</taxon>
        <taxon>Pseudomonadota</taxon>
        <taxon>Alphaproteobacteria</taxon>
        <taxon>Hyphomicrobiales</taxon>
        <taxon>Phyllobacteriaceae</taxon>
        <taxon>Mesorhizobium</taxon>
    </lineage>
</organism>
<proteinExistence type="predicted"/>
<feature type="region of interest" description="Disordered" evidence="1">
    <location>
        <begin position="23"/>
        <end position="80"/>
    </location>
</feature>
<dbReference type="Proteomes" id="UP000182888">
    <property type="component" value="Unassembled WGS sequence"/>
</dbReference>
<evidence type="ECO:0000256" key="1">
    <source>
        <dbReference type="SAM" id="MobiDB-lite"/>
    </source>
</evidence>
<dbReference type="EMBL" id="CCND01000012">
    <property type="protein sequence ID" value="CDX56425.1"/>
    <property type="molecule type" value="Genomic_DNA"/>
</dbReference>
<evidence type="ECO:0000313" key="3">
    <source>
        <dbReference type="EMBL" id="CDX56425.1"/>
    </source>
</evidence>
<name>A0A0K2VY14_MESPL</name>
<feature type="compositionally biased region" description="Polar residues" evidence="1">
    <location>
        <begin position="31"/>
        <end position="43"/>
    </location>
</feature>
<feature type="signal peptide" evidence="2">
    <location>
        <begin position="1"/>
        <end position="20"/>
    </location>
</feature>
<evidence type="ECO:0008006" key="5">
    <source>
        <dbReference type="Google" id="ProtNLM"/>
    </source>
</evidence>
<sequence>MTRIALTTAAMFLAIGSAFAASDHYDPNDANRPTASVDSSPTASIRKHEVAKPAGVDTSMTTGSAGSKAWPDPGQGIWGN</sequence>
<reference evidence="4" key="1">
    <citation type="submission" date="2014-08" db="EMBL/GenBank/DDBJ databases">
        <authorList>
            <person name="Edwards T."/>
        </authorList>
    </citation>
    <scope>NUCLEOTIDE SEQUENCE [LARGE SCALE GENOMIC DNA]</scope>
</reference>
<dbReference type="Pfam" id="PF05079">
    <property type="entry name" value="DUF680"/>
    <property type="match status" value="1"/>
</dbReference>